<organism evidence="1 2">
    <name type="scientific">Shewanella piezotolerans (strain WP3 / JCM 13877)</name>
    <dbReference type="NCBI Taxonomy" id="225849"/>
    <lineage>
        <taxon>Bacteria</taxon>
        <taxon>Pseudomonadati</taxon>
        <taxon>Pseudomonadota</taxon>
        <taxon>Gammaproteobacteria</taxon>
        <taxon>Alteromonadales</taxon>
        <taxon>Shewanellaceae</taxon>
        <taxon>Shewanella</taxon>
    </lineage>
</organism>
<dbReference type="EMBL" id="CP000472">
    <property type="protein sequence ID" value="ACJ29278.1"/>
    <property type="molecule type" value="Genomic_DNA"/>
</dbReference>
<dbReference type="STRING" id="225849.swp_2539"/>
<protein>
    <submittedName>
        <fullName evidence="1">Uncharacterized protein</fullName>
    </submittedName>
</protein>
<accession>B8CP34</accession>
<name>B8CP34_SHEPW</name>
<evidence type="ECO:0000313" key="2">
    <source>
        <dbReference type="Proteomes" id="UP000000753"/>
    </source>
</evidence>
<gene>
    <name evidence="1" type="ordered locus">swp_2539</name>
</gene>
<reference evidence="1 2" key="1">
    <citation type="journal article" date="2008" name="PLoS ONE">
        <title>Environmental adaptation: genomic analysis of the piezotolerant and psychrotolerant deep-sea iron reducing bacterium Shewanella piezotolerans WP3.</title>
        <authorList>
            <person name="Wang F."/>
            <person name="Wang J."/>
            <person name="Jian H."/>
            <person name="Zhang B."/>
            <person name="Li S."/>
            <person name="Wang F."/>
            <person name="Zeng X."/>
            <person name="Gao L."/>
            <person name="Bartlett D.H."/>
            <person name="Yu J."/>
            <person name="Hu S."/>
            <person name="Xiao X."/>
        </authorList>
    </citation>
    <scope>NUCLEOTIDE SEQUENCE [LARGE SCALE GENOMIC DNA]</scope>
    <source>
        <strain evidence="2">WP3 / JCM 13877</strain>
    </source>
</reference>
<dbReference type="KEGG" id="swp:swp_2539"/>
<evidence type="ECO:0000313" key="1">
    <source>
        <dbReference type="EMBL" id="ACJ29278.1"/>
    </source>
</evidence>
<dbReference type="HOGENOM" id="CLU_3205222_0_0_6"/>
<keyword evidence="2" id="KW-1185">Reference proteome</keyword>
<dbReference type="AlphaFoldDB" id="B8CP34"/>
<sequence>MIWAFLGLNLMTAITFRVFKTSQYKDLIAQGDFSGFEVMSLLTLN</sequence>
<proteinExistence type="predicted"/>
<dbReference type="Proteomes" id="UP000000753">
    <property type="component" value="Chromosome"/>
</dbReference>